<gene>
    <name evidence="2" type="ORF">tloyanaT_35940</name>
</gene>
<evidence type="ECO:0000313" key="2">
    <source>
        <dbReference type="EMBL" id="GLX87341.1"/>
    </source>
</evidence>
<accession>A0ABQ6HGW1</accession>
<dbReference type="InterPro" id="IPR011659">
    <property type="entry name" value="WD40"/>
</dbReference>
<dbReference type="InterPro" id="IPR011042">
    <property type="entry name" value="6-blade_b-propeller_TolB-like"/>
</dbReference>
<dbReference type="RefSeq" id="WP_284301327.1">
    <property type="nucleotide sequence ID" value="NZ_BSSV01000011.1"/>
</dbReference>
<protein>
    <recommendedName>
        <fullName evidence="4">WD40-like Beta Propeller Repeat</fullName>
    </recommendedName>
</protein>
<evidence type="ECO:0000313" key="3">
    <source>
        <dbReference type="Proteomes" id="UP001157134"/>
    </source>
</evidence>
<proteinExistence type="predicted"/>
<keyword evidence="1" id="KW-0732">Signal</keyword>
<dbReference type="Pfam" id="PF07676">
    <property type="entry name" value="PD40"/>
    <property type="match status" value="2"/>
</dbReference>
<comment type="caution">
    <text evidence="2">The sequence shown here is derived from an EMBL/GenBank/DDBJ whole genome shotgun (WGS) entry which is preliminary data.</text>
</comment>
<dbReference type="EMBL" id="BSSV01000011">
    <property type="protein sequence ID" value="GLX87341.1"/>
    <property type="molecule type" value="Genomic_DNA"/>
</dbReference>
<name>A0ABQ6HGW1_9GAMM</name>
<evidence type="ECO:0008006" key="4">
    <source>
        <dbReference type="Google" id="ProtNLM"/>
    </source>
</evidence>
<feature type="signal peptide" evidence="1">
    <location>
        <begin position="1"/>
        <end position="18"/>
    </location>
</feature>
<sequence length="289" mass="32321">MKTLILCLTSVVSFITHATSVSYHNSAANHEAVQFAPGIISTNAFEINAVFNKAGDKVLFARCSNDFKKCTMMSSEYKSGKWQEPIAFPFSGDYLEADPYYDENEEFVYFVSKRPITEGSEAAKSVNLWRTKYTKNGWQAPEYLPELSSDADDLYPSITNNGDLYFPSFRNQQRKLYVAKKTSNGFKPPVALPAEMFGKDGKIGDSVVLPDGNTIIFSMRRADSVGRGDLYISQLIDNQWTVARSLGEKVNTPNHEFTPIVTPDGKYLFFTRVENGVGNIYQIALSSLI</sequence>
<dbReference type="SUPFAM" id="SSF82171">
    <property type="entry name" value="DPP6 N-terminal domain-like"/>
    <property type="match status" value="1"/>
</dbReference>
<organism evidence="2 3">
    <name type="scientific">Thalassotalea loyana</name>
    <dbReference type="NCBI Taxonomy" id="280483"/>
    <lineage>
        <taxon>Bacteria</taxon>
        <taxon>Pseudomonadati</taxon>
        <taxon>Pseudomonadota</taxon>
        <taxon>Gammaproteobacteria</taxon>
        <taxon>Alteromonadales</taxon>
        <taxon>Colwelliaceae</taxon>
        <taxon>Thalassotalea</taxon>
    </lineage>
</organism>
<reference evidence="2 3" key="1">
    <citation type="submission" date="2023-03" db="EMBL/GenBank/DDBJ databases">
        <title>Thalassotalea loyana LMG 22536T draft genome sequence.</title>
        <authorList>
            <person name="Sawabe T."/>
        </authorList>
    </citation>
    <scope>NUCLEOTIDE SEQUENCE [LARGE SCALE GENOMIC DNA]</scope>
    <source>
        <strain evidence="2 3">LMG 22536</strain>
    </source>
</reference>
<keyword evidence="3" id="KW-1185">Reference proteome</keyword>
<dbReference type="Proteomes" id="UP001157134">
    <property type="component" value="Unassembled WGS sequence"/>
</dbReference>
<dbReference type="Gene3D" id="2.120.10.30">
    <property type="entry name" value="TolB, C-terminal domain"/>
    <property type="match status" value="1"/>
</dbReference>
<evidence type="ECO:0000256" key="1">
    <source>
        <dbReference type="SAM" id="SignalP"/>
    </source>
</evidence>
<feature type="chain" id="PRO_5045833540" description="WD40-like Beta Propeller Repeat" evidence="1">
    <location>
        <begin position="19"/>
        <end position="289"/>
    </location>
</feature>